<evidence type="ECO:0000313" key="12">
    <source>
        <dbReference type="Proteomes" id="UP000621492"/>
    </source>
</evidence>
<dbReference type="InterPro" id="IPR017871">
    <property type="entry name" value="ABC_transporter-like_CS"/>
</dbReference>
<dbReference type="NCBIfam" id="NF010167">
    <property type="entry name" value="PRK13648.1"/>
    <property type="match status" value="2"/>
</dbReference>
<evidence type="ECO:0000256" key="8">
    <source>
        <dbReference type="ARBA" id="ARBA00023136"/>
    </source>
</evidence>
<feature type="region of interest" description="Disordered" evidence="9">
    <location>
        <begin position="291"/>
        <end position="328"/>
    </location>
</feature>
<protein>
    <recommendedName>
        <fullName evidence="10">ABC transporter domain-containing protein</fullName>
    </recommendedName>
</protein>
<evidence type="ECO:0000256" key="2">
    <source>
        <dbReference type="ARBA" id="ARBA00005417"/>
    </source>
</evidence>
<accession>A0A9W5TXC4</accession>
<evidence type="ECO:0000256" key="7">
    <source>
        <dbReference type="ARBA" id="ARBA00022967"/>
    </source>
</evidence>
<dbReference type="InterPro" id="IPR003439">
    <property type="entry name" value="ABC_transporter-like_ATP-bd"/>
</dbReference>
<proteinExistence type="inferred from homology"/>
<name>A0A9W5TXC4_9BACI</name>
<dbReference type="PROSITE" id="PS50893">
    <property type="entry name" value="ABC_TRANSPORTER_2"/>
    <property type="match status" value="2"/>
</dbReference>
<gene>
    <name evidence="11" type="ORF">GCM10011409_21380</name>
</gene>
<dbReference type="RefSeq" id="WP_088052735.1">
    <property type="nucleotide sequence ID" value="NZ_BMJD01000015.1"/>
</dbReference>
<dbReference type="InterPro" id="IPR027417">
    <property type="entry name" value="P-loop_NTPase"/>
</dbReference>
<dbReference type="GO" id="GO:0043190">
    <property type="term" value="C:ATP-binding cassette (ABC) transporter complex"/>
    <property type="evidence" value="ECO:0007669"/>
    <property type="project" value="TreeGrafter"/>
</dbReference>
<reference evidence="11" key="1">
    <citation type="journal article" date="2014" name="Int. J. Syst. Evol. Microbiol.">
        <title>Complete genome sequence of Corynebacterium casei LMG S-19264T (=DSM 44701T), isolated from a smear-ripened cheese.</title>
        <authorList>
            <consortium name="US DOE Joint Genome Institute (JGI-PGF)"/>
            <person name="Walter F."/>
            <person name="Albersmeier A."/>
            <person name="Kalinowski J."/>
            <person name="Ruckert C."/>
        </authorList>
    </citation>
    <scope>NUCLEOTIDE SEQUENCE</scope>
    <source>
        <strain evidence="11">CGMCC 1.15454</strain>
    </source>
</reference>
<keyword evidence="12" id="KW-1185">Reference proteome</keyword>
<dbReference type="GO" id="GO:0042626">
    <property type="term" value="F:ATPase-coupled transmembrane transporter activity"/>
    <property type="evidence" value="ECO:0007669"/>
    <property type="project" value="TreeGrafter"/>
</dbReference>
<evidence type="ECO:0000259" key="10">
    <source>
        <dbReference type="PROSITE" id="PS50893"/>
    </source>
</evidence>
<evidence type="ECO:0000256" key="4">
    <source>
        <dbReference type="ARBA" id="ARBA00022475"/>
    </source>
</evidence>
<dbReference type="GO" id="GO:0016887">
    <property type="term" value="F:ATP hydrolysis activity"/>
    <property type="evidence" value="ECO:0007669"/>
    <property type="project" value="InterPro"/>
</dbReference>
<feature type="domain" description="ABC transporter" evidence="10">
    <location>
        <begin position="4"/>
        <end position="245"/>
    </location>
</feature>
<feature type="domain" description="ABC transporter" evidence="10">
    <location>
        <begin position="331"/>
        <end position="563"/>
    </location>
</feature>
<dbReference type="SUPFAM" id="SSF52540">
    <property type="entry name" value="P-loop containing nucleoside triphosphate hydrolases"/>
    <property type="match status" value="2"/>
</dbReference>
<keyword evidence="3" id="KW-0813">Transport</keyword>
<dbReference type="InterPro" id="IPR050095">
    <property type="entry name" value="ECF_ABC_transporter_ATP-bd"/>
</dbReference>
<dbReference type="Proteomes" id="UP000621492">
    <property type="component" value="Unassembled WGS sequence"/>
</dbReference>
<dbReference type="PROSITE" id="PS00211">
    <property type="entry name" value="ABC_TRANSPORTER_1"/>
    <property type="match status" value="1"/>
</dbReference>
<evidence type="ECO:0000313" key="11">
    <source>
        <dbReference type="EMBL" id="GGB43519.1"/>
    </source>
</evidence>
<dbReference type="InterPro" id="IPR015856">
    <property type="entry name" value="ABC_transpr_CbiO/EcfA_su"/>
</dbReference>
<dbReference type="SMART" id="SM00382">
    <property type="entry name" value="AAA"/>
    <property type="match status" value="2"/>
</dbReference>
<keyword evidence="8" id="KW-0472">Membrane</keyword>
<dbReference type="Pfam" id="PF00005">
    <property type="entry name" value="ABC_tran"/>
    <property type="match status" value="2"/>
</dbReference>
<evidence type="ECO:0000256" key="9">
    <source>
        <dbReference type="SAM" id="MobiDB-lite"/>
    </source>
</evidence>
<keyword evidence="5" id="KW-0547">Nucleotide-binding</keyword>
<comment type="subcellular location">
    <subcellularLocation>
        <location evidence="1">Cell membrane</location>
        <topology evidence="1">Peripheral membrane protein</topology>
    </subcellularLocation>
</comment>
<dbReference type="GO" id="GO:0015087">
    <property type="term" value="F:cobalt ion transmembrane transporter activity"/>
    <property type="evidence" value="ECO:0007669"/>
    <property type="project" value="UniProtKB-ARBA"/>
</dbReference>
<evidence type="ECO:0000256" key="6">
    <source>
        <dbReference type="ARBA" id="ARBA00022840"/>
    </source>
</evidence>
<dbReference type="EMBL" id="BMJD01000015">
    <property type="protein sequence ID" value="GGB43519.1"/>
    <property type="molecule type" value="Genomic_DNA"/>
</dbReference>
<evidence type="ECO:0000256" key="1">
    <source>
        <dbReference type="ARBA" id="ARBA00004202"/>
    </source>
</evidence>
<reference evidence="11" key="2">
    <citation type="submission" date="2020-09" db="EMBL/GenBank/DDBJ databases">
        <authorList>
            <person name="Sun Q."/>
            <person name="Zhou Y."/>
        </authorList>
    </citation>
    <scope>NUCLEOTIDE SEQUENCE</scope>
    <source>
        <strain evidence="11">CGMCC 1.15454</strain>
    </source>
</reference>
<evidence type="ECO:0000256" key="3">
    <source>
        <dbReference type="ARBA" id="ARBA00022448"/>
    </source>
</evidence>
<dbReference type="FunFam" id="3.40.50.300:FF:000224">
    <property type="entry name" value="Energy-coupling factor transporter ATP-binding protein EcfA"/>
    <property type="match status" value="2"/>
</dbReference>
<comment type="caution">
    <text evidence="11">The sequence shown here is derived from an EMBL/GenBank/DDBJ whole genome shotgun (WGS) entry which is preliminary data.</text>
</comment>
<evidence type="ECO:0000256" key="5">
    <source>
        <dbReference type="ARBA" id="ARBA00022741"/>
    </source>
</evidence>
<keyword evidence="7" id="KW-1278">Translocase</keyword>
<dbReference type="GO" id="GO:0005524">
    <property type="term" value="F:ATP binding"/>
    <property type="evidence" value="ECO:0007669"/>
    <property type="project" value="UniProtKB-KW"/>
</dbReference>
<comment type="similarity">
    <text evidence="2">Belongs to the ABC transporter superfamily.</text>
</comment>
<keyword evidence="6" id="KW-0067">ATP-binding</keyword>
<dbReference type="PANTHER" id="PTHR43553:SF24">
    <property type="entry name" value="ENERGY-COUPLING FACTOR TRANSPORTER ATP-BINDING PROTEIN ECFA1"/>
    <property type="match status" value="1"/>
</dbReference>
<dbReference type="InterPro" id="IPR003593">
    <property type="entry name" value="AAA+_ATPase"/>
</dbReference>
<dbReference type="AlphaFoldDB" id="A0A9W5TXC4"/>
<dbReference type="CDD" id="cd03225">
    <property type="entry name" value="ABC_cobalt_CbiO_domain1"/>
    <property type="match status" value="2"/>
</dbReference>
<dbReference type="PANTHER" id="PTHR43553">
    <property type="entry name" value="HEAVY METAL TRANSPORTER"/>
    <property type="match status" value="1"/>
</dbReference>
<dbReference type="Gene3D" id="3.40.50.300">
    <property type="entry name" value="P-loop containing nucleotide triphosphate hydrolases"/>
    <property type="match status" value="2"/>
</dbReference>
<organism evidence="11 12">
    <name type="scientific">Lentibacillus populi</name>
    <dbReference type="NCBI Taxonomy" id="1827502"/>
    <lineage>
        <taxon>Bacteria</taxon>
        <taxon>Bacillati</taxon>
        <taxon>Bacillota</taxon>
        <taxon>Bacilli</taxon>
        <taxon>Bacillales</taxon>
        <taxon>Bacillaceae</taxon>
        <taxon>Lentibacillus</taxon>
    </lineage>
</organism>
<sequence>MSMIEVKGLKYKYPDTEKLVLDNVSFTIEKGEFIGLIGRNTAGKSTLCFALSGLVPHFFKGAYGGKVMLDGMEVKQHGMPDIVSKVGLVFENPFSQISGAKFNVFDEIAFGLENIGLERKEMIDRIEESLTLLNISDLREKNPFELSGGQMQRVAIASVIVMKPEVIILDEPTSQLDPQSSEEVFKVVENLTREGITIIMAEHKMEKVAQYADKVLLLDDGKRIAYDSPAAIFSLEDLFNYGVTPPVITRMAKKLGIKNPETGHYPVTIEEVQGELAKEMEKHAGQKAIIKENRSGSNVCQTQSRSGAEESRSIGVQNRSGTDEKRSKSELKVMDLHYSYIEDIEVLKGIDLTFKDLSTGIIGQNGAGKTTFVKLLKGLLNPTKGKILLDGKNITESTAAGIAKQIGMVFQNPNDQIFKNKVIEEVKFGALNVGQREGDAEANAINALQKVGLDEYKEKNPYDLNLSERKMISIASILSMNTDVLIFDEPTMGQDYAGKEKIKHIIEELRRAGKLVICILHDMDFAAEVFERIVVFNQGQVLLDGDPRNVFSNEPVLKHAGLEQPYVMRIAKRLGLDDSYFVEEKLMGRLG</sequence>
<keyword evidence="4" id="KW-1003">Cell membrane</keyword>
<feature type="compositionally biased region" description="Polar residues" evidence="9">
    <location>
        <begin position="295"/>
        <end position="306"/>
    </location>
</feature>